<feature type="compositionally biased region" description="Acidic residues" evidence="1">
    <location>
        <begin position="281"/>
        <end position="316"/>
    </location>
</feature>
<dbReference type="PANTHER" id="PTHR40032:SF1">
    <property type="entry name" value="EXPORTED PROTEIN"/>
    <property type="match status" value="1"/>
</dbReference>
<accession>A0ABU1IQX0</accession>
<dbReference type="RefSeq" id="WP_309867232.1">
    <property type="nucleotide sequence ID" value="NZ_JAVDQG010000006.1"/>
</dbReference>
<keyword evidence="5" id="KW-1185">Reference proteome</keyword>
<dbReference type="InterPro" id="IPR024301">
    <property type="entry name" value="Amidase_6"/>
</dbReference>
<evidence type="ECO:0000259" key="3">
    <source>
        <dbReference type="Pfam" id="PF12671"/>
    </source>
</evidence>
<evidence type="ECO:0000313" key="5">
    <source>
        <dbReference type="Proteomes" id="UP001185012"/>
    </source>
</evidence>
<evidence type="ECO:0000256" key="1">
    <source>
        <dbReference type="SAM" id="MobiDB-lite"/>
    </source>
</evidence>
<proteinExistence type="predicted"/>
<feature type="region of interest" description="Disordered" evidence="1">
    <location>
        <begin position="160"/>
        <end position="328"/>
    </location>
</feature>
<feature type="chain" id="PRO_5047297140" description="Putative amidase domain-containing protein" evidence="2">
    <location>
        <begin position="33"/>
        <end position="489"/>
    </location>
</feature>
<dbReference type="PANTHER" id="PTHR40032">
    <property type="entry name" value="EXPORTED PROTEIN-RELATED"/>
    <property type="match status" value="1"/>
</dbReference>
<feature type="signal peptide" evidence="2">
    <location>
        <begin position="1"/>
        <end position="32"/>
    </location>
</feature>
<feature type="compositionally biased region" description="Low complexity" evidence="1">
    <location>
        <begin position="263"/>
        <end position="280"/>
    </location>
</feature>
<feature type="domain" description="Putative amidase" evidence="3">
    <location>
        <begin position="328"/>
        <end position="477"/>
    </location>
</feature>
<protein>
    <recommendedName>
        <fullName evidence="3">Putative amidase domain-containing protein</fullName>
    </recommendedName>
</protein>
<comment type="caution">
    <text evidence="4">The sequence shown here is derived from an EMBL/GenBank/DDBJ whole genome shotgun (WGS) entry which is preliminary data.</text>
</comment>
<keyword evidence="2" id="KW-0732">Signal</keyword>
<dbReference type="Pfam" id="PF12671">
    <property type="entry name" value="Amidase_6"/>
    <property type="match status" value="1"/>
</dbReference>
<feature type="compositionally biased region" description="Basic and acidic residues" evidence="1">
    <location>
        <begin position="160"/>
        <end position="176"/>
    </location>
</feature>
<sequence>MEKVKQLLQNKKAVAILAAALVLVLGSSLAFAGVFSGDSKEAAEVKSSTPEESVSTDRTVSISDEELVDSISLYNESAKTKDQIKQEHTTAVTIVQQRAKKQQAPVKEDLDDKKYRDFVIGAATDLEGLSPEEQKRVSNYAKEVADYDNKHKNKRIKELEDKAKKEGLTPGEKAELIDLLPIQSVKPLQPESLEPEEAGDTGVDKKKPGSNAPADPGKETEEEEPADNNEQQQPPANEEENQGDEGQQQPPADEDTGDENEEQQPPSQEEGNDEQQPPSEETNEEEPPANEEENNEENRDEDSNEEEPPVEEEEETLQGNSMKEANGYDRKKARDYAYQWWNKRNNEEYGYYSRAMGGCYDCWYDCTNFTSQAMKAGGLVEWKSDPWWYYSDTKPSYAWGLANSQFKHLEKRAEPATSLSELKVGDIVHGDLNGDGHINHSAIVTRIEYGRIYVTQHTTDKKDAPLHYWFWNGYTVYGWKMGTADNTPR</sequence>
<organism evidence="4 5">
    <name type="scientific">Desmospora profundinema</name>
    <dbReference type="NCBI Taxonomy" id="1571184"/>
    <lineage>
        <taxon>Bacteria</taxon>
        <taxon>Bacillati</taxon>
        <taxon>Bacillota</taxon>
        <taxon>Bacilli</taxon>
        <taxon>Bacillales</taxon>
        <taxon>Thermoactinomycetaceae</taxon>
        <taxon>Desmospora</taxon>
    </lineage>
</organism>
<dbReference type="Proteomes" id="UP001185012">
    <property type="component" value="Unassembled WGS sequence"/>
</dbReference>
<dbReference type="EMBL" id="JAVDQG010000006">
    <property type="protein sequence ID" value="MDR6226818.1"/>
    <property type="molecule type" value="Genomic_DNA"/>
</dbReference>
<evidence type="ECO:0000256" key="2">
    <source>
        <dbReference type="SAM" id="SignalP"/>
    </source>
</evidence>
<feature type="compositionally biased region" description="Acidic residues" evidence="1">
    <location>
        <begin position="252"/>
        <end position="262"/>
    </location>
</feature>
<evidence type="ECO:0000313" key="4">
    <source>
        <dbReference type="EMBL" id="MDR6226818.1"/>
    </source>
</evidence>
<reference evidence="4 5" key="1">
    <citation type="submission" date="2023-07" db="EMBL/GenBank/DDBJ databases">
        <title>Genomic Encyclopedia of Type Strains, Phase IV (KMG-IV): sequencing the most valuable type-strain genomes for metagenomic binning, comparative biology and taxonomic classification.</title>
        <authorList>
            <person name="Goeker M."/>
        </authorList>
    </citation>
    <scope>NUCLEOTIDE SEQUENCE [LARGE SCALE GENOMIC DNA]</scope>
    <source>
        <strain evidence="4 5">DSM 45903</strain>
    </source>
</reference>
<name>A0ABU1IQX0_9BACL</name>
<gene>
    <name evidence="4" type="ORF">JOE21_002828</name>
</gene>